<evidence type="ECO:0000313" key="1">
    <source>
        <dbReference type="EMBL" id="QHU00406.1"/>
    </source>
</evidence>
<sequence length="57" mass="6454">MTSNIKLCLDKSTNTLTLSLVPIVISLKVKFNFQTVGLVRLYPIDYQIDCNDILFSC</sequence>
<accession>A0A6C0J6S0</accession>
<dbReference type="AlphaFoldDB" id="A0A6C0J6S0"/>
<dbReference type="EMBL" id="MN740327">
    <property type="protein sequence ID" value="QHU00406.1"/>
    <property type="molecule type" value="Genomic_DNA"/>
</dbReference>
<organism evidence="1">
    <name type="scientific">viral metagenome</name>
    <dbReference type="NCBI Taxonomy" id="1070528"/>
    <lineage>
        <taxon>unclassified sequences</taxon>
        <taxon>metagenomes</taxon>
        <taxon>organismal metagenomes</taxon>
    </lineage>
</organism>
<reference evidence="1" key="1">
    <citation type="journal article" date="2020" name="Nature">
        <title>Giant virus diversity and host interactions through global metagenomics.</title>
        <authorList>
            <person name="Schulz F."/>
            <person name="Roux S."/>
            <person name="Paez-Espino D."/>
            <person name="Jungbluth S."/>
            <person name="Walsh D.A."/>
            <person name="Denef V.J."/>
            <person name="McMahon K.D."/>
            <person name="Konstantinidis K.T."/>
            <person name="Eloe-Fadrosh E.A."/>
            <person name="Kyrpides N.C."/>
            <person name="Woyke T."/>
        </authorList>
    </citation>
    <scope>NUCLEOTIDE SEQUENCE</scope>
    <source>
        <strain evidence="1">GVMAG-M-3300025860-20</strain>
    </source>
</reference>
<protein>
    <submittedName>
        <fullName evidence="1">Uncharacterized protein</fullName>
    </submittedName>
</protein>
<proteinExistence type="predicted"/>
<name>A0A6C0J6S0_9ZZZZ</name>